<dbReference type="InterPro" id="IPR002933">
    <property type="entry name" value="Peptidase_M20"/>
</dbReference>
<dbReference type="NCBIfam" id="TIGR01887">
    <property type="entry name" value="dipeptidaselike"/>
    <property type="match status" value="1"/>
</dbReference>
<reference evidence="9 10" key="1">
    <citation type="submission" date="2020-04" db="EMBL/GenBank/DDBJ databases">
        <title>Novel Mycoplasma species detected in Phocoena phocoena (harbor porpoise) from the USA.</title>
        <authorList>
            <person name="Volokhov D.V."/>
        </authorList>
    </citation>
    <scope>NUCLEOTIDE SEQUENCE [LARGE SCALE GENOMIC DNA]</scope>
    <source>
        <strain evidence="9 10">Phocoena C-264-GEN</strain>
    </source>
</reference>
<sequence length="454" mass="52186">MNKIIKYNQSATEFNEMIQHIANTCEIPSISITNLEAKYPFGEEVDKVLEYVLNLSNKFNFKTYKDPQNRYGYAEIGDGKKIIGILCHLDVVPSGDDSQWESAAFKPLIKDNEIFGRGTLDDKGPTIINLYAMKYILDNNLLSDEYTIRIVFGLSEETTMESMKFYLADFGYPDYAYTPDGEWPLIFAEKLIFDYDLIFPTYNDYKLTAGEVYNQIPDALIVETTETGELIKLFNKDDVEQINENKFIVRGVAGHGSTPFAGDNAILKFVKTLVESNTKYLENDFFKFIYTNFKNNDFSMPLVFKNYADESGELTSNPAFIRMKNSRISIGFDMRVPVLKHKDDVEKDLLDYMNINSYDYQFNMVGSKNAKYISTKSMLVETLMQVYWDVTQKHSEKPIAIGGGTYARTFEECVAFGATTKMELMHAPNERFTFDEIKEDLQIYINALIKLQEI</sequence>
<gene>
    <name evidence="9" type="ORF">HGG69_00020</name>
</gene>
<keyword evidence="6" id="KW-0862">Zinc</keyword>
<dbReference type="Pfam" id="PF01546">
    <property type="entry name" value="Peptidase_M20"/>
    <property type="match status" value="1"/>
</dbReference>
<dbReference type="InterPro" id="IPR010964">
    <property type="entry name" value="M20A_pepV-rel"/>
</dbReference>
<dbReference type="PANTHER" id="PTHR43808">
    <property type="entry name" value="ACETYLORNITHINE DEACETYLASE"/>
    <property type="match status" value="1"/>
</dbReference>
<dbReference type="Gene3D" id="3.30.70.360">
    <property type="match status" value="2"/>
</dbReference>
<dbReference type="Gene3D" id="3.40.630.10">
    <property type="entry name" value="Zn peptidases"/>
    <property type="match status" value="1"/>
</dbReference>
<dbReference type="GO" id="GO:0006508">
    <property type="term" value="P:proteolysis"/>
    <property type="evidence" value="ECO:0007669"/>
    <property type="project" value="UniProtKB-KW"/>
</dbReference>
<evidence type="ECO:0000256" key="3">
    <source>
        <dbReference type="ARBA" id="ARBA00022670"/>
    </source>
</evidence>
<comment type="similarity">
    <text evidence="2">Belongs to the peptidase M20A family.</text>
</comment>
<accession>A0A858U2T3</accession>
<dbReference type="GO" id="GO:0006526">
    <property type="term" value="P:L-arginine biosynthetic process"/>
    <property type="evidence" value="ECO:0007669"/>
    <property type="project" value="TreeGrafter"/>
</dbReference>
<dbReference type="GO" id="GO:0008270">
    <property type="term" value="F:zinc ion binding"/>
    <property type="evidence" value="ECO:0007669"/>
    <property type="project" value="InterPro"/>
</dbReference>
<evidence type="ECO:0000256" key="7">
    <source>
        <dbReference type="ARBA" id="ARBA00022997"/>
    </source>
</evidence>
<evidence type="ECO:0000256" key="5">
    <source>
        <dbReference type="ARBA" id="ARBA00022801"/>
    </source>
</evidence>
<keyword evidence="3" id="KW-0645">Protease</keyword>
<keyword evidence="4" id="KW-0479">Metal-binding</keyword>
<evidence type="ECO:0000313" key="10">
    <source>
        <dbReference type="Proteomes" id="UP000501060"/>
    </source>
</evidence>
<dbReference type="GO" id="GO:0008237">
    <property type="term" value="F:metallopeptidase activity"/>
    <property type="evidence" value="ECO:0007669"/>
    <property type="project" value="UniProtKB-KW"/>
</dbReference>
<keyword evidence="8" id="KW-0482">Metalloprotease</keyword>
<dbReference type="EMBL" id="CP051481">
    <property type="protein sequence ID" value="QJG66722.1"/>
    <property type="molecule type" value="Genomic_DNA"/>
</dbReference>
<evidence type="ECO:0000256" key="1">
    <source>
        <dbReference type="ARBA" id="ARBA00001947"/>
    </source>
</evidence>
<keyword evidence="5" id="KW-0378">Hydrolase</keyword>
<dbReference type="GO" id="GO:0008777">
    <property type="term" value="F:acetylornithine deacetylase activity"/>
    <property type="evidence" value="ECO:0007669"/>
    <property type="project" value="TreeGrafter"/>
</dbReference>
<keyword evidence="10" id="KW-1185">Reference proteome</keyword>
<dbReference type="Proteomes" id="UP000501060">
    <property type="component" value="Chromosome"/>
</dbReference>
<comment type="cofactor">
    <cofactor evidence="1">
        <name>Zn(2+)</name>
        <dbReference type="ChEBI" id="CHEBI:29105"/>
    </cofactor>
</comment>
<proteinExistence type="inferred from homology"/>
<dbReference type="PANTHER" id="PTHR43808:SF31">
    <property type="entry name" value="N-ACETYL-L-CITRULLINE DEACETYLASE"/>
    <property type="match status" value="1"/>
</dbReference>
<dbReference type="RefSeq" id="WP_169604773.1">
    <property type="nucleotide sequence ID" value="NZ_CP051481.1"/>
</dbReference>
<keyword evidence="7" id="KW-0224">Dipeptidase</keyword>
<dbReference type="AlphaFoldDB" id="A0A858U2T3"/>
<dbReference type="InterPro" id="IPR050072">
    <property type="entry name" value="Peptidase_M20A"/>
</dbReference>
<evidence type="ECO:0000256" key="4">
    <source>
        <dbReference type="ARBA" id="ARBA00022723"/>
    </source>
</evidence>
<dbReference type="SUPFAM" id="SSF53187">
    <property type="entry name" value="Zn-dependent exopeptidases"/>
    <property type="match status" value="1"/>
</dbReference>
<organism evidence="9 10">
    <name type="scientific">Mycoplasma phocoenae</name>
    <dbReference type="NCBI Taxonomy" id="754517"/>
    <lineage>
        <taxon>Bacteria</taxon>
        <taxon>Bacillati</taxon>
        <taxon>Mycoplasmatota</taxon>
        <taxon>Mollicutes</taxon>
        <taxon>Mycoplasmataceae</taxon>
        <taxon>Mycoplasma</taxon>
    </lineage>
</organism>
<evidence type="ECO:0000313" key="9">
    <source>
        <dbReference type="EMBL" id="QJG66722.1"/>
    </source>
</evidence>
<evidence type="ECO:0000256" key="8">
    <source>
        <dbReference type="ARBA" id="ARBA00023049"/>
    </source>
</evidence>
<protein>
    <submittedName>
        <fullName evidence="9">M20 family metallopeptidase</fullName>
    </submittedName>
</protein>
<name>A0A858U2T3_9MOLU</name>
<dbReference type="GO" id="GO:0016805">
    <property type="term" value="F:dipeptidase activity"/>
    <property type="evidence" value="ECO:0007669"/>
    <property type="project" value="UniProtKB-KW"/>
</dbReference>
<evidence type="ECO:0000256" key="6">
    <source>
        <dbReference type="ARBA" id="ARBA00022833"/>
    </source>
</evidence>
<dbReference type="KEGG" id="mphe:HGG69_00020"/>
<evidence type="ECO:0000256" key="2">
    <source>
        <dbReference type="ARBA" id="ARBA00006247"/>
    </source>
</evidence>
<dbReference type="InterPro" id="IPR036264">
    <property type="entry name" value="Bact_exopeptidase_dim_dom"/>
</dbReference>
<dbReference type="SUPFAM" id="SSF55031">
    <property type="entry name" value="Bacterial exopeptidase dimerisation domain"/>
    <property type="match status" value="1"/>
</dbReference>